<dbReference type="PANTHER" id="PTHR10027:SF10">
    <property type="entry name" value="SLOWPOKE 2, ISOFORM D"/>
    <property type="match status" value="1"/>
</dbReference>
<feature type="compositionally biased region" description="Polar residues" evidence="12">
    <location>
        <begin position="685"/>
        <end position="694"/>
    </location>
</feature>
<name>A0AA88KJS0_NAELO</name>
<evidence type="ECO:0000313" key="18">
    <source>
        <dbReference type="Proteomes" id="UP000816034"/>
    </source>
</evidence>
<evidence type="ECO:0000256" key="5">
    <source>
        <dbReference type="ARBA" id="ARBA00022826"/>
    </source>
</evidence>
<protein>
    <submittedName>
        <fullName evidence="17">Uncharacterized protein</fullName>
    </submittedName>
</protein>
<organism evidence="17 18">
    <name type="scientific">Naegleria lovaniensis</name>
    <name type="common">Amoeba</name>
    <dbReference type="NCBI Taxonomy" id="51637"/>
    <lineage>
        <taxon>Eukaryota</taxon>
        <taxon>Discoba</taxon>
        <taxon>Heterolobosea</taxon>
        <taxon>Tetramitia</taxon>
        <taxon>Eutetramitia</taxon>
        <taxon>Vahlkampfiidae</taxon>
        <taxon>Naegleria</taxon>
    </lineage>
</organism>
<feature type="transmembrane region" description="Helical" evidence="13">
    <location>
        <begin position="504"/>
        <end position="522"/>
    </location>
</feature>
<dbReference type="GeneID" id="68102630"/>
<dbReference type="RefSeq" id="XP_044544346.1">
    <property type="nucleotide sequence ID" value="XM_044685691.1"/>
</dbReference>
<evidence type="ECO:0000256" key="11">
    <source>
        <dbReference type="ARBA" id="ARBA00034430"/>
    </source>
</evidence>
<feature type="transmembrane region" description="Helical" evidence="13">
    <location>
        <begin position="156"/>
        <end position="185"/>
    </location>
</feature>
<feature type="domain" description="Calcium-activated potassium channel BK alpha subunit" evidence="14">
    <location>
        <begin position="557"/>
        <end position="615"/>
    </location>
</feature>
<dbReference type="GO" id="GO:0016020">
    <property type="term" value="C:membrane"/>
    <property type="evidence" value="ECO:0007669"/>
    <property type="project" value="UniProtKB-SubCell"/>
</dbReference>
<feature type="transmembrane region" description="Helical" evidence="13">
    <location>
        <begin position="274"/>
        <end position="299"/>
    </location>
</feature>
<dbReference type="PRINTS" id="PR00169">
    <property type="entry name" value="KCHANNEL"/>
</dbReference>
<evidence type="ECO:0000256" key="4">
    <source>
        <dbReference type="ARBA" id="ARBA00022692"/>
    </source>
</evidence>
<keyword evidence="4 13" id="KW-0812">Transmembrane</keyword>
<feature type="domain" description="RCK N-terminal" evidence="16">
    <location>
        <begin position="349"/>
        <end position="469"/>
    </location>
</feature>
<comment type="subcellular location">
    <subcellularLocation>
        <location evidence="1">Membrane</location>
        <topology evidence="1">Multi-pass membrane protein</topology>
    </subcellularLocation>
</comment>
<feature type="transmembrane region" description="Helical" evidence="13">
    <location>
        <begin position="90"/>
        <end position="111"/>
    </location>
</feature>
<evidence type="ECO:0000256" key="12">
    <source>
        <dbReference type="SAM" id="MobiDB-lite"/>
    </source>
</evidence>
<evidence type="ECO:0000256" key="1">
    <source>
        <dbReference type="ARBA" id="ARBA00004141"/>
    </source>
</evidence>
<evidence type="ECO:0000313" key="17">
    <source>
        <dbReference type="EMBL" id="KAG2375172.1"/>
    </source>
</evidence>
<keyword evidence="5" id="KW-0631">Potassium channel</keyword>
<comment type="catalytic activity">
    <reaction evidence="11">
        <text>K(+)(in) = K(+)(out)</text>
        <dbReference type="Rhea" id="RHEA:29463"/>
        <dbReference type="ChEBI" id="CHEBI:29103"/>
    </reaction>
</comment>
<evidence type="ECO:0000259" key="14">
    <source>
        <dbReference type="Pfam" id="PF03493"/>
    </source>
</evidence>
<keyword evidence="7 13" id="KW-1133">Transmembrane helix</keyword>
<feature type="compositionally biased region" description="Acidic residues" evidence="12">
    <location>
        <begin position="811"/>
        <end position="832"/>
    </location>
</feature>
<dbReference type="Gene3D" id="1.10.287.70">
    <property type="match status" value="1"/>
</dbReference>
<dbReference type="Pfam" id="PF03493">
    <property type="entry name" value="BK_channel_a"/>
    <property type="match status" value="1"/>
</dbReference>
<keyword evidence="18" id="KW-1185">Reference proteome</keyword>
<feature type="region of interest" description="Disordered" evidence="12">
    <location>
        <begin position="775"/>
        <end position="840"/>
    </location>
</feature>
<evidence type="ECO:0000256" key="13">
    <source>
        <dbReference type="SAM" id="Phobius"/>
    </source>
</evidence>
<evidence type="ECO:0000259" key="15">
    <source>
        <dbReference type="Pfam" id="PF07885"/>
    </source>
</evidence>
<dbReference type="EMBL" id="PYSW02000040">
    <property type="protein sequence ID" value="KAG2375172.1"/>
    <property type="molecule type" value="Genomic_DNA"/>
</dbReference>
<feature type="domain" description="RCK N-terminal" evidence="16">
    <location>
        <begin position="923"/>
        <end position="1018"/>
    </location>
</feature>
<dbReference type="Pfam" id="PF22614">
    <property type="entry name" value="Slo-like_RCK"/>
    <property type="match status" value="2"/>
</dbReference>
<gene>
    <name evidence="17" type="ORF">C9374_010176</name>
</gene>
<feature type="compositionally biased region" description="Basic residues" evidence="12">
    <location>
        <begin position="786"/>
        <end position="800"/>
    </location>
</feature>
<feature type="domain" description="Potassium channel" evidence="15">
    <location>
        <begin position="258"/>
        <end position="333"/>
    </location>
</feature>
<sequence length="1339" mass="152828">MLSTSPKATTTATTITETIQQQPSNDLSKSNETPRSASLGASHSHHTHIPKPLPSYQFNTSKIPHSLRLTYRSRAKAYLKQNGYFVDMEIIQVTSSILFFFIFIAELIFNMRIQQNPANLGRVMILGFYMVDLVLCLGILTMLLIGFAVAKHKIRYIFQLSSLIDMLTIIPMIPLLIYAIVKLLLMEQYDSHVFYRNHDVDLNMFRISVVIAFFRLLRLIRILFVLTWKKNILHYMFENSFGFGPSIQVQVVTLILIVIILVLFFAGTFQQIEYLFGTAVHGMVDSVYFMVITMATIGYGDITPTSTIGRIWVMFCFLVGVTVIPYHLSALLKLGTSESATFRAKHGNLKNHVIVSGYFEKENAIDFLKEFYHAMHGKNNKKALIVSRNKDLILSLKQDISRRNFLSQRVIFFTGDLLEYETSKLLRVQHAHSVFFLNCKASPNPRLNDTSIMMSTIAIKNMNRNIEVYAQVTLPESRYYLYNSGAKVVVCTEMLSSKLAGMNVLYHGFSTMVINLLSTLYIQQSLEVFKENMEKHAQHYAFSQWRLKGHASHHHETSRSKEEQKHMDSEWLYEYFDGYGHEIYSVAFSPYFQGMKFIDVVIFLREQFDITLFALEFTTVTIGGNSRNEDHDPSIRVSKATVELNPSDQVIDVNTCKAFVIAQSAFHANLVYLFENANPKEDDQSTTTKSSVEQTVLGGMHPSSSKNDQLLEQPSRSLHIHDERSIGEYEDNDLSRESGQSLRVEPLDKPTLDMLGSYESFYVNEENAFENIEQQKPPETKGRTGLLKKTRRFTRPRTRSRGGGSPGTAMMDEEEMSSMTSDQDDEESDESAESVRSLDSMLAKPPLDLENLKSYSELELNMTFIQRLFRSVAPSSYFMTRDSKEDKKTFDDFCKNMMRNYNLLLRARPKGDFIVDSAESVHLRKHIIITGEIKYPLVIIATVRSLRRRHFMPILIVVSKKVQGMSIFDSPYVDFLYERLKFFDKVFIMRGSPTDLFDLQRAGITNSEAIVYLSRPSGSSAYNDAIFPEANVPNQASSNAVLVSDDFLNSKDYFRDAEAVKIVVAMSYIDPRKFFVLELSNTKNIKFLKQIGGIFTTRYGNDMEVLMKAFQSVTSMSAFEDPLYRIGEMLDEYNEFCLLSELYSSGRIIPVGFISKLLAQSFYTEKLNDLVEQMCIDGVCSSSRSSIFQEPCPELSLGMTVGTLFVELCRKASLILLALYRPKRFLSDQESTPTIDEDFYYVYTHPRPNTVLQHGDIMFLCGRKSQYVEFLKGLHHPKKDLRSASASFVTPAVVSEFTNIVNIPEEVTPVVGGHELLTRRSFDTFMSKHKSGIISKPEH</sequence>
<evidence type="ECO:0000256" key="10">
    <source>
        <dbReference type="ARBA" id="ARBA00023303"/>
    </source>
</evidence>
<feature type="transmembrane region" description="Helical" evidence="13">
    <location>
        <begin position="311"/>
        <end position="332"/>
    </location>
</feature>
<keyword evidence="9 13" id="KW-0472">Membrane</keyword>
<evidence type="ECO:0000259" key="16">
    <source>
        <dbReference type="Pfam" id="PF22614"/>
    </source>
</evidence>
<dbReference type="InterPro" id="IPR003929">
    <property type="entry name" value="K_chnl_BK_asu"/>
</dbReference>
<dbReference type="Gene3D" id="3.40.50.720">
    <property type="entry name" value="NAD(P)-binding Rossmann-like Domain"/>
    <property type="match status" value="2"/>
</dbReference>
<feature type="region of interest" description="Disordered" evidence="12">
    <location>
        <begin position="680"/>
        <end position="744"/>
    </location>
</feature>
<dbReference type="SUPFAM" id="SSF81324">
    <property type="entry name" value="Voltage-gated potassium channels"/>
    <property type="match status" value="1"/>
</dbReference>
<evidence type="ECO:0000256" key="2">
    <source>
        <dbReference type="ARBA" id="ARBA00022448"/>
    </source>
</evidence>
<evidence type="ECO:0000256" key="3">
    <source>
        <dbReference type="ARBA" id="ARBA00022538"/>
    </source>
</evidence>
<feature type="compositionally biased region" description="Polar residues" evidence="12">
    <location>
        <begin position="23"/>
        <end position="41"/>
    </location>
</feature>
<dbReference type="Proteomes" id="UP000816034">
    <property type="component" value="Unassembled WGS sequence"/>
</dbReference>
<feature type="transmembrane region" description="Helical" evidence="13">
    <location>
        <begin position="123"/>
        <end position="150"/>
    </location>
</feature>
<dbReference type="InterPro" id="IPR047871">
    <property type="entry name" value="K_chnl_Slo-like"/>
</dbReference>
<dbReference type="InterPro" id="IPR013099">
    <property type="entry name" value="K_chnl_dom"/>
</dbReference>
<proteinExistence type="predicted"/>
<feature type="compositionally biased region" description="Polar residues" evidence="12">
    <location>
        <begin position="702"/>
        <end position="716"/>
    </location>
</feature>
<keyword evidence="8" id="KW-0406">Ion transport</keyword>
<reference evidence="17 18" key="1">
    <citation type="journal article" date="2018" name="BMC Genomics">
        <title>The genome of Naegleria lovaniensis, the basis for a comparative approach to unravel pathogenicity factors of the human pathogenic amoeba N. fowleri.</title>
        <authorList>
            <person name="Liechti N."/>
            <person name="Schurch N."/>
            <person name="Bruggmann R."/>
            <person name="Wittwer M."/>
        </authorList>
    </citation>
    <scope>NUCLEOTIDE SEQUENCE [LARGE SCALE GENOMIC DNA]</scope>
    <source>
        <strain evidence="17 18">ATCC 30569</strain>
    </source>
</reference>
<feature type="transmembrane region" description="Helical" evidence="13">
    <location>
        <begin position="205"/>
        <end position="227"/>
    </location>
</feature>
<feature type="region of interest" description="Disordered" evidence="12">
    <location>
        <begin position="1"/>
        <end position="57"/>
    </location>
</feature>
<comment type="caution">
    <text evidence="17">The sequence shown here is derived from an EMBL/GenBank/DDBJ whole genome shotgun (WGS) entry which is preliminary data.</text>
</comment>
<keyword evidence="10" id="KW-0407">Ion channel</keyword>
<dbReference type="PANTHER" id="PTHR10027">
    <property type="entry name" value="CALCIUM-ACTIVATED POTASSIUM CHANNEL ALPHA CHAIN"/>
    <property type="match status" value="1"/>
</dbReference>
<feature type="transmembrane region" description="Helical" evidence="13">
    <location>
        <begin position="247"/>
        <end position="267"/>
    </location>
</feature>
<dbReference type="Pfam" id="PF07885">
    <property type="entry name" value="Ion_trans_2"/>
    <property type="match status" value="1"/>
</dbReference>
<dbReference type="InterPro" id="IPR003148">
    <property type="entry name" value="RCK_N"/>
</dbReference>
<evidence type="ECO:0000256" key="7">
    <source>
        <dbReference type="ARBA" id="ARBA00022989"/>
    </source>
</evidence>
<feature type="compositionally biased region" description="Low complexity" evidence="12">
    <location>
        <begin position="8"/>
        <end position="22"/>
    </location>
</feature>
<evidence type="ECO:0000256" key="9">
    <source>
        <dbReference type="ARBA" id="ARBA00023136"/>
    </source>
</evidence>
<dbReference type="GO" id="GO:0005267">
    <property type="term" value="F:potassium channel activity"/>
    <property type="evidence" value="ECO:0007669"/>
    <property type="project" value="UniProtKB-KW"/>
</dbReference>
<keyword evidence="3" id="KW-0633">Potassium transport</keyword>
<evidence type="ECO:0000256" key="6">
    <source>
        <dbReference type="ARBA" id="ARBA00022958"/>
    </source>
</evidence>
<keyword evidence="6" id="KW-0630">Potassium</keyword>
<keyword evidence="2" id="KW-0813">Transport</keyword>
<accession>A0AA88KJS0</accession>
<evidence type="ECO:0000256" key="8">
    <source>
        <dbReference type="ARBA" id="ARBA00023065"/>
    </source>
</evidence>